<proteinExistence type="inferred from homology"/>
<feature type="region of interest" description="Disordered" evidence="9">
    <location>
        <begin position="47"/>
        <end position="68"/>
    </location>
</feature>
<dbReference type="GO" id="GO:0030150">
    <property type="term" value="P:protein import into mitochondrial matrix"/>
    <property type="evidence" value="ECO:0007669"/>
    <property type="project" value="UniProtKB-UniRule"/>
</dbReference>
<dbReference type="PANTHER" id="PTHR13032:SF6">
    <property type="entry name" value="MITOCHONDRIAL IMPORT INNER MEMBRANE TRANSLOCASE SUBUNIT TIM21"/>
    <property type="match status" value="1"/>
</dbReference>
<keyword evidence="6 8" id="KW-0496">Mitochondrion</keyword>
<dbReference type="Proteomes" id="UP000015104">
    <property type="component" value="Unassembled WGS sequence"/>
</dbReference>
<sequence>MILLRFLSPNLNCFRSRLISINSNTKLLYTINHQCFVRCHQSNEASSKSKQSLTHREETSDDKNKVSTSVGEKVVHGTKLIFYLSFFAGGLVLFGVIGYTVFKELFSSSSPSKIQGKAFDLIKEDSRVIDLLGKDMKSFGSATWGRRGRHQPAYVTSQTPEGTIKMNMAFKLSGPRGRATAYVEIDDYGKGNYISAVVVQSDLGARQIIKVL</sequence>
<evidence type="ECO:0000256" key="7">
    <source>
        <dbReference type="ARBA" id="ARBA00023136"/>
    </source>
</evidence>
<keyword evidence="4" id="KW-0809">Transit peptide</keyword>
<dbReference type="STRING" id="32264.T1KDB5"/>
<dbReference type="AlphaFoldDB" id="T1KDB5"/>
<reference evidence="11" key="1">
    <citation type="submission" date="2011-08" db="EMBL/GenBank/DDBJ databases">
        <authorList>
            <person name="Rombauts S."/>
        </authorList>
    </citation>
    <scope>NUCLEOTIDE SEQUENCE</scope>
    <source>
        <strain evidence="11">London</strain>
    </source>
</reference>
<dbReference type="OrthoDB" id="436405at2759"/>
<evidence type="ECO:0000256" key="9">
    <source>
        <dbReference type="SAM" id="MobiDB-lite"/>
    </source>
</evidence>
<keyword evidence="3 8" id="KW-0812">Transmembrane</keyword>
<dbReference type="GO" id="GO:0005744">
    <property type="term" value="C:TIM23 mitochondrial import inner membrane translocase complex"/>
    <property type="evidence" value="ECO:0007669"/>
    <property type="project" value="UniProtKB-UniRule"/>
</dbReference>
<comment type="subunit">
    <text evidence="8">Component of the TIM23 complex.</text>
</comment>
<keyword evidence="8" id="KW-0811">Translocation</keyword>
<dbReference type="EMBL" id="CAEY01002011">
    <property type="status" value="NOT_ANNOTATED_CDS"/>
    <property type="molecule type" value="Genomic_DNA"/>
</dbReference>
<dbReference type="InterPro" id="IPR038552">
    <property type="entry name" value="Tim21_IMS_sf"/>
</dbReference>
<keyword evidence="5 8" id="KW-1133">Transmembrane helix</keyword>
<organism evidence="10 11">
    <name type="scientific">Tetranychus urticae</name>
    <name type="common">Two-spotted spider mite</name>
    <dbReference type="NCBI Taxonomy" id="32264"/>
    <lineage>
        <taxon>Eukaryota</taxon>
        <taxon>Metazoa</taxon>
        <taxon>Ecdysozoa</taxon>
        <taxon>Arthropoda</taxon>
        <taxon>Chelicerata</taxon>
        <taxon>Arachnida</taxon>
        <taxon>Acari</taxon>
        <taxon>Acariformes</taxon>
        <taxon>Trombidiformes</taxon>
        <taxon>Prostigmata</taxon>
        <taxon>Eleutherengona</taxon>
        <taxon>Raphignathae</taxon>
        <taxon>Tetranychoidea</taxon>
        <taxon>Tetranychidae</taxon>
        <taxon>Tetranychus</taxon>
    </lineage>
</organism>
<protein>
    <recommendedName>
        <fullName evidence="8">Mitochondrial import inner membrane translocase subunit Tim21</fullName>
    </recommendedName>
</protein>
<dbReference type="Gene3D" id="3.10.450.320">
    <property type="entry name" value="Mitochondrial import inner membrane translocase subunit Tim21"/>
    <property type="match status" value="1"/>
</dbReference>
<accession>T1KDB5</accession>
<feature type="compositionally biased region" description="Basic and acidic residues" evidence="9">
    <location>
        <begin position="54"/>
        <end position="65"/>
    </location>
</feature>
<keyword evidence="7 8" id="KW-0472">Membrane</keyword>
<dbReference type="PANTHER" id="PTHR13032">
    <property type="entry name" value="MITOCHONDRIAL IMPORT INNER MEMBRANE TRANSLOCASE SUBUNIT TIM21"/>
    <property type="match status" value="1"/>
</dbReference>
<feature type="transmembrane region" description="Helical" evidence="8">
    <location>
        <begin position="80"/>
        <end position="102"/>
    </location>
</feature>
<evidence type="ECO:0000313" key="11">
    <source>
        <dbReference type="Proteomes" id="UP000015104"/>
    </source>
</evidence>
<name>T1KDB5_TETUR</name>
<evidence type="ECO:0000256" key="3">
    <source>
        <dbReference type="ARBA" id="ARBA00022692"/>
    </source>
</evidence>
<dbReference type="eggNOG" id="KOG4836">
    <property type="taxonomic scope" value="Eukaryota"/>
</dbReference>
<comment type="similarity">
    <text evidence="2 8">Belongs to the TIM21 family.</text>
</comment>
<keyword evidence="8" id="KW-0813">Transport</keyword>
<dbReference type="Pfam" id="PF08294">
    <property type="entry name" value="TIM21"/>
    <property type="match status" value="1"/>
</dbReference>
<evidence type="ECO:0000256" key="8">
    <source>
        <dbReference type="RuleBase" id="RU367142"/>
    </source>
</evidence>
<keyword evidence="8" id="KW-0653">Protein transport</keyword>
<keyword evidence="11" id="KW-1185">Reference proteome</keyword>
<dbReference type="HOGENOM" id="CLU_1301121_0_0_1"/>
<comment type="function">
    <text evidence="8">Essential component of the TIM23 complex, a complex that mediates the translocation of transit peptide-containing proteins across the mitochondrial inner membrane.</text>
</comment>
<comment type="subcellular location">
    <subcellularLocation>
        <location evidence="8">Mitochondrion inner membrane</location>
        <topology evidence="8">Single-pass membrane protein</topology>
    </subcellularLocation>
    <subcellularLocation>
        <location evidence="1">Mitochondrion membrane</location>
        <topology evidence="1">Single-pass membrane protein</topology>
    </subcellularLocation>
</comment>
<evidence type="ECO:0000313" key="10">
    <source>
        <dbReference type="EnsemblMetazoa" id="tetur09g02330.1"/>
    </source>
</evidence>
<reference evidence="10" key="2">
    <citation type="submission" date="2015-06" db="UniProtKB">
        <authorList>
            <consortium name="EnsemblMetazoa"/>
        </authorList>
    </citation>
    <scope>IDENTIFICATION</scope>
</reference>
<keyword evidence="8" id="KW-0999">Mitochondrion inner membrane</keyword>
<dbReference type="KEGG" id="tut:107363221"/>
<evidence type="ECO:0000256" key="2">
    <source>
        <dbReference type="ARBA" id="ARBA00010867"/>
    </source>
</evidence>
<dbReference type="EnsemblMetazoa" id="tetur09g02330.1">
    <property type="protein sequence ID" value="tetur09g02330.1"/>
    <property type="gene ID" value="tetur09g02330"/>
</dbReference>
<dbReference type="OMA" id="GRHQPAY"/>
<evidence type="ECO:0000256" key="1">
    <source>
        <dbReference type="ARBA" id="ARBA00004304"/>
    </source>
</evidence>
<evidence type="ECO:0000256" key="4">
    <source>
        <dbReference type="ARBA" id="ARBA00022946"/>
    </source>
</evidence>
<dbReference type="InterPro" id="IPR013261">
    <property type="entry name" value="Tim21"/>
</dbReference>
<gene>
    <name evidence="10" type="primary">107363221</name>
</gene>
<evidence type="ECO:0000256" key="5">
    <source>
        <dbReference type="ARBA" id="ARBA00022989"/>
    </source>
</evidence>
<evidence type="ECO:0000256" key="6">
    <source>
        <dbReference type="ARBA" id="ARBA00023128"/>
    </source>
</evidence>